<dbReference type="OrthoDB" id="9791520at2"/>
<dbReference type="AlphaFoldDB" id="A0A5R8KI36"/>
<gene>
    <name evidence="6" type="ORF">FEM03_04250</name>
</gene>
<feature type="domain" description="CzcB-like barrel-sandwich hybrid" evidence="5">
    <location>
        <begin position="45"/>
        <end position="170"/>
    </location>
</feature>
<protein>
    <submittedName>
        <fullName evidence="6">Efflux RND transporter periplasmic adaptor subunit</fullName>
    </submittedName>
</protein>
<keyword evidence="2" id="KW-0175">Coiled coil</keyword>
<dbReference type="InterPro" id="IPR058647">
    <property type="entry name" value="BSH_CzcB-like"/>
</dbReference>
<dbReference type="Proteomes" id="UP000306196">
    <property type="component" value="Unassembled WGS sequence"/>
</dbReference>
<dbReference type="InterPro" id="IPR058792">
    <property type="entry name" value="Beta-barrel_RND_2"/>
</dbReference>
<evidence type="ECO:0000256" key="3">
    <source>
        <dbReference type="SAM" id="SignalP"/>
    </source>
</evidence>
<accession>A0A5R8KI36</accession>
<comment type="similarity">
    <text evidence="1">Belongs to the membrane fusion protein (MFP) (TC 8.A.1) family.</text>
</comment>
<dbReference type="Gene3D" id="2.40.50.100">
    <property type="match status" value="1"/>
</dbReference>
<dbReference type="PANTHER" id="PTHR30469">
    <property type="entry name" value="MULTIDRUG RESISTANCE PROTEIN MDTA"/>
    <property type="match status" value="1"/>
</dbReference>
<feature type="coiled-coil region" evidence="2">
    <location>
        <begin position="116"/>
        <end position="143"/>
    </location>
</feature>
<proteinExistence type="inferred from homology"/>
<keyword evidence="3" id="KW-0732">Signal</keyword>
<organism evidence="6 7">
    <name type="scientific">Phragmitibacter flavus</name>
    <dbReference type="NCBI Taxonomy" id="2576071"/>
    <lineage>
        <taxon>Bacteria</taxon>
        <taxon>Pseudomonadati</taxon>
        <taxon>Verrucomicrobiota</taxon>
        <taxon>Verrucomicrobiia</taxon>
        <taxon>Verrucomicrobiales</taxon>
        <taxon>Verrucomicrobiaceae</taxon>
        <taxon>Phragmitibacter</taxon>
    </lineage>
</organism>
<evidence type="ECO:0000256" key="2">
    <source>
        <dbReference type="SAM" id="Coils"/>
    </source>
</evidence>
<dbReference type="Pfam" id="PF25973">
    <property type="entry name" value="BSH_CzcB"/>
    <property type="match status" value="1"/>
</dbReference>
<dbReference type="InterPro" id="IPR006143">
    <property type="entry name" value="RND_pump_MFP"/>
</dbReference>
<dbReference type="Gene3D" id="2.40.30.170">
    <property type="match status" value="1"/>
</dbReference>
<feature type="chain" id="PRO_5024425150" evidence="3">
    <location>
        <begin position="28"/>
        <end position="257"/>
    </location>
</feature>
<evidence type="ECO:0000313" key="6">
    <source>
        <dbReference type="EMBL" id="TLD71942.1"/>
    </source>
</evidence>
<dbReference type="PANTHER" id="PTHR30469:SF15">
    <property type="entry name" value="HLYD FAMILY OF SECRETION PROTEINS"/>
    <property type="match status" value="1"/>
</dbReference>
<dbReference type="Pfam" id="PF25954">
    <property type="entry name" value="Beta-barrel_RND_2"/>
    <property type="match status" value="1"/>
</dbReference>
<dbReference type="EMBL" id="VAUV01000003">
    <property type="protein sequence ID" value="TLD71942.1"/>
    <property type="molecule type" value="Genomic_DNA"/>
</dbReference>
<sequence>MKQSCRCFSYACVTMLLVMASPVVSFAVEAEVNLMTEGVVKPFRSVTISASIREIIGKIQVEEGERIKEGQLLVSLLSEKQRLAVERYDQMISKAQFDFNAAQRLFQQNVASRDDALAKEVELKRLQAELAIAKAEVNEREIVSPLTGVVVRKFKESGESISENDPILQVMTTDQVLLLFHLEASQLSLLKLGQEYPAQFPEMPEVKGLKAKINFIDPEVDARSGLFRVRLLLDNKAGLIRPGLRVLTPFPTVSVNP</sequence>
<feature type="signal peptide" evidence="3">
    <location>
        <begin position="1"/>
        <end position="27"/>
    </location>
</feature>
<evidence type="ECO:0000259" key="4">
    <source>
        <dbReference type="Pfam" id="PF25954"/>
    </source>
</evidence>
<evidence type="ECO:0000259" key="5">
    <source>
        <dbReference type="Pfam" id="PF25973"/>
    </source>
</evidence>
<evidence type="ECO:0000313" key="7">
    <source>
        <dbReference type="Proteomes" id="UP000306196"/>
    </source>
</evidence>
<feature type="domain" description="CusB-like beta-barrel" evidence="4">
    <location>
        <begin position="185"/>
        <end position="244"/>
    </location>
</feature>
<dbReference type="GO" id="GO:0015562">
    <property type="term" value="F:efflux transmembrane transporter activity"/>
    <property type="evidence" value="ECO:0007669"/>
    <property type="project" value="TreeGrafter"/>
</dbReference>
<evidence type="ECO:0000256" key="1">
    <source>
        <dbReference type="ARBA" id="ARBA00009477"/>
    </source>
</evidence>
<name>A0A5R8KI36_9BACT</name>
<dbReference type="Gene3D" id="1.10.287.470">
    <property type="entry name" value="Helix hairpin bin"/>
    <property type="match status" value="1"/>
</dbReference>
<reference evidence="6 7" key="1">
    <citation type="submission" date="2019-05" db="EMBL/GenBank/DDBJ databases">
        <title>Verrucobacter flavum gen. nov., sp. nov. a new member of the family Verrucomicrobiaceae.</title>
        <authorList>
            <person name="Szuroczki S."/>
            <person name="Abbaszade G."/>
            <person name="Szabo A."/>
            <person name="Felfoldi T."/>
            <person name="Schumann P."/>
            <person name="Boka K."/>
            <person name="Keki Z."/>
            <person name="Toumi M."/>
            <person name="Toth E."/>
        </authorList>
    </citation>
    <scope>NUCLEOTIDE SEQUENCE [LARGE SCALE GENOMIC DNA]</scope>
    <source>
        <strain evidence="6 7">MG-N-17</strain>
    </source>
</reference>
<comment type="caution">
    <text evidence="6">The sequence shown here is derived from an EMBL/GenBank/DDBJ whole genome shotgun (WGS) entry which is preliminary data.</text>
</comment>
<dbReference type="GO" id="GO:1990281">
    <property type="term" value="C:efflux pump complex"/>
    <property type="evidence" value="ECO:0007669"/>
    <property type="project" value="TreeGrafter"/>
</dbReference>
<dbReference type="SUPFAM" id="SSF111369">
    <property type="entry name" value="HlyD-like secretion proteins"/>
    <property type="match status" value="1"/>
</dbReference>
<keyword evidence="7" id="KW-1185">Reference proteome</keyword>
<dbReference type="NCBIfam" id="TIGR01730">
    <property type="entry name" value="RND_mfp"/>
    <property type="match status" value="1"/>
</dbReference>